<evidence type="ECO:0000256" key="1">
    <source>
        <dbReference type="SAM" id="MobiDB-lite"/>
    </source>
</evidence>
<protein>
    <submittedName>
        <fullName evidence="2">Uncharacterized protein</fullName>
    </submittedName>
</protein>
<feature type="compositionally biased region" description="Basic residues" evidence="1">
    <location>
        <begin position="35"/>
        <end position="47"/>
    </location>
</feature>
<dbReference type="AlphaFoldDB" id="A0A7I6GXE5"/>
<geneLocation type="plasmid" evidence="3">
    <name>6</name>
</geneLocation>
<evidence type="ECO:0000313" key="2">
    <source>
        <dbReference type="EMBL" id="AAU85948.1"/>
    </source>
</evidence>
<gene>
    <name evidence="2" type="ordered locus">BGP098</name>
</gene>
<evidence type="ECO:0000313" key="3">
    <source>
        <dbReference type="Proteomes" id="UP000002276"/>
    </source>
</evidence>
<reference evidence="2" key="1">
    <citation type="journal article" date="2004" name="Nucleic Acids Res.">
        <title>Comparative analysis of the Borrelia garinii genome.</title>
        <authorList>
            <person name="Glockner G."/>
            <person name="Lehmann R."/>
            <person name="Romualdi A."/>
            <person name="Pradella S."/>
            <person name="Schulte-Spechtel U."/>
            <person name="Schilhabel M."/>
            <person name="Wilske B."/>
            <person name="Suhnel J."/>
            <person name="Platzer M."/>
        </authorList>
    </citation>
    <scope>NUCLEOTIDE SEQUENCE [LARGE SCALE GENOMIC DNA]</scope>
    <source>
        <strain>ATCC BAA-2496 / DSM 23469 / PBi</strain>
        <strain evidence="2">PBi</strain>
        <plasmid>6</plasmid>
    </source>
</reference>
<name>A0A7I6GXE5_BORGP</name>
<proteinExistence type="predicted"/>
<feature type="region of interest" description="Disordered" evidence="1">
    <location>
        <begin position="35"/>
        <end position="55"/>
    </location>
</feature>
<reference evidence="2" key="2">
    <citation type="submission" date="2004-09" db="EMBL/GenBank/DDBJ databases">
        <authorList>
            <person name="Gloeckner G."/>
            <person name="Schilhabel M."/>
            <person name="Lehmann R."/>
            <person name="Platzer M."/>
        </authorList>
    </citation>
    <scope>NUCLEOTIDE SEQUENCE</scope>
    <source>
        <strain evidence="2">PBi</strain>
    </source>
</reference>
<organism evidence="2">
    <name type="scientific">Borrelia garinii subsp. bavariensis (strain ATCC BAA-2496 / DSM 23469 / PBi)</name>
    <name type="common">Borreliella bavariensis</name>
    <dbReference type="NCBI Taxonomy" id="290434"/>
    <lineage>
        <taxon>Bacteria</taxon>
        <taxon>Pseudomonadati</taxon>
        <taxon>Spirochaetota</taxon>
        <taxon>Spirochaetia</taxon>
        <taxon>Spirochaetales</taxon>
        <taxon>Borreliaceae</taxon>
        <taxon>Borreliella</taxon>
    </lineage>
</organism>
<dbReference type="EMBL" id="AY722920">
    <property type="protein sequence ID" value="AAU85948.1"/>
    <property type="molecule type" value="Genomic_DNA"/>
</dbReference>
<accession>A0A7I6GXE5</accession>
<sequence>MTYNIIVSMFIVLFLTACNPDFNLNQKYIKYHSSKKRLKPNKKKLKPKKEVTQNQ</sequence>